<dbReference type="RefSeq" id="WP_227529644.1">
    <property type="nucleotide sequence ID" value="NZ_JAGTTM010000001.1"/>
</dbReference>
<reference evidence="1" key="1">
    <citation type="submission" date="2021-04" db="EMBL/GenBank/DDBJ databases">
        <title>Microbacterium tenobrionis sp. nov. and Microbacterium allomyrinae sp. nov., isolated from larvae of Tenobrio molitor and Allomyrina dichotoma, respectively.</title>
        <authorList>
            <person name="Lee S.D."/>
        </authorList>
    </citation>
    <scope>NUCLEOTIDE SEQUENCE</scope>
    <source>
        <strain evidence="1">YMB-B2</strain>
    </source>
</reference>
<name>A0A9X1LMI2_9MICO</name>
<gene>
    <name evidence="1" type="ORF">KEC56_02315</name>
</gene>
<dbReference type="Proteomes" id="UP001139289">
    <property type="component" value="Unassembled WGS sequence"/>
</dbReference>
<evidence type="ECO:0000313" key="1">
    <source>
        <dbReference type="EMBL" id="MCC2028371.1"/>
    </source>
</evidence>
<evidence type="ECO:0000313" key="2">
    <source>
        <dbReference type="Proteomes" id="UP001139289"/>
    </source>
</evidence>
<comment type="caution">
    <text evidence="1">The sequence shown here is derived from an EMBL/GenBank/DDBJ whole genome shotgun (WGS) entry which is preliminary data.</text>
</comment>
<sequence length="67" mass="7359">MHETGVVQVLAEIAAQSRDRLLRTRGHFGQAGSVSASARLRSVELYGTQVIPRVRELLAEQSDGMPR</sequence>
<organism evidence="1 2">
    <name type="scientific">Microbacterium tenebrionis</name>
    <dbReference type="NCBI Taxonomy" id="2830665"/>
    <lineage>
        <taxon>Bacteria</taxon>
        <taxon>Bacillati</taxon>
        <taxon>Actinomycetota</taxon>
        <taxon>Actinomycetes</taxon>
        <taxon>Micrococcales</taxon>
        <taxon>Microbacteriaceae</taxon>
        <taxon>Microbacterium</taxon>
    </lineage>
</organism>
<proteinExistence type="predicted"/>
<keyword evidence="2" id="KW-1185">Reference proteome</keyword>
<dbReference type="EMBL" id="JAGTTM010000001">
    <property type="protein sequence ID" value="MCC2028371.1"/>
    <property type="molecule type" value="Genomic_DNA"/>
</dbReference>
<protein>
    <submittedName>
        <fullName evidence="1">Uncharacterized protein</fullName>
    </submittedName>
</protein>
<dbReference type="AlphaFoldDB" id="A0A9X1LMI2"/>
<accession>A0A9X1LMI2</accession>